<evidence type="ECO:0000259" key="1">
    <source>
        <dbReference type="Pfam" id="PF09836"/>
    </source>
</evidence>
<reference evidence="3" key="1">
    <citation type="submission" date="2022-11" db="EMBL/GenBank/DDBJ databases">
        <title>Biodiversity and phylogenetic relationships of bacteria.</title>
        <authorList>
            <person name="Machado R.A.R."/>
            <person name="Bhat A."/>
            <person name="Loulou A."/>
            <person name="Kallel S."/>
        </authorList>
    </citation>
    <scope>NUCLEOTIDE SEQUENCE</scope>
    <source>
        <strain evidence="3">A-IN1</strain>
    </source>
</reference>
<keyword evidence="4" id="KW-1185">Reference proteome</keyword>
<dbReference type="Gene3D" id="1.10.150.690">
    <property type="entry name" value="DUF2063"/>
    <property type="match status" value="1"/>
</dbReference>
<sequence length="252" mass="29934">MKTEQISFQATQQQFCNWIRFPQSELPKAFPAERMQIYRDLLFNNVCSFIDLVYPITRAILPAIEWQKLLTEFFQQAQCESPFYNDISLQFREYLTDCQHPSLHEYSWLAELLHFEWLELYLDTVQIEKKLLTQQSEWQLNTQVWVLVYQYPVYQWSSSTMIAEVEPMPSVILVWRNDQDNICVESLSVLFAVVIEQLNQQELVEQDIRSLIKATFPDFSSVQIQTQIDELKVLLIRLKLLDLPHTNDEENG</sequence>
<accession>A0A9X3DXX4</accession>
<gene>
    <name evidence="3" type="ORF">OSH00_14310</name>
</gene>
<protein>
    <submittedName>
        <fullName evidence="3">DNA-binding domain-containing protein</fullName>
    </submittedName>
</protein>
<dbReference type="AlphaFoldDB" id="A0A9X3DXX4"/>
<dbReference type="Proteomes" id="UP001146019">
    <property type="component" value="Unassembled WGS sequence"/>
</dbReference>
<evidence type="ECO:0000259" key="2">
    <source>
        <dbReference type="Pfam" id="PF22106"/>
    </source>
</evidence>
<feature type="domain" description="Putative DNA-binding" evidence="1">
    <location>
        <begin position="11"/>
        <end position="95"/>
    </location>
</feature>
<dbReference type="Pfam" id="PF22106">
    <property type="entry name" value="NGO1945_C"/>
    <property type="match status" value="1"/>
</dbReference>
<dbReference type="Pfam" id="PF09836">
    <property type="entry name" value="DUF2063"/>
    <property type="match status" value="1"/>
</dbReference>
<dbReference type="InterPro" id="IPR054098">
    <property type="entry name" value="NGO1945-like_C"/>
</dbReference>
<dbReference type="InterPro" id="IPR018640">
    <property type="entry name" value="DUF2063"/>
</dbReference>
<dbReference type="EMBL" id="JAPKMY010000008">
    <property type="protein sequence ID" value="MCX5468902.1"/>
    <property type="molecule type" value="Genomic_DNA"/>
</dbReference>
<comment type="caution">
    <text evidence="3">The sequence shown here is derived from an EMBL/GenBank/DDBJ whole genome shotgun (WGS) entry which is preliminary data.</text>
</comment>
<proteinExistence type="predicted"/>
<dbReference type="RefSeq" id="WP_266130981.1">
    <property type="nucleotide sequence ID" value="NZ_JAPKMY010000008.1"/>
</dbReference>
<evidence type="ECO:0000313" key="3">
    <source>
        <dbReference type="EMBL" id="MCX5468902.1"/>
    </source>
</evidence>
<keyword evidence="3" id="KW-0238">DNA-binding</keyword>
<evidence type="ECO:0000313" key="4">
    <source>
        <dbReference type="Proteomes" id="UP001146019"/>
    </source>
</evidence>
<name>A0A9X3DXX4_9GAMM</name>
<feature type="domain" description="NGO1945-like C-terminal" evidence="2">
    <location>
        <begin position="143"/>
        <end position="230"/>
    </location>
</feature>
<dbReference type="GO" id="GO:0003677">
    <property type="term" value="F:DNA binding"/>
    <property type="evidence" value="ECO:0007669"/>
    <property type="project" value="UniProtKB-KW"/>
</dbReference>
<dbReference type="Gene3D" id="3.90.930.50">
    <property type="match status" value="1"/>
</dbReference>
<dbReference type="InterPro" id="IPR044922">
    <property type="entry name" value="DUF2063_N_sf"/>
</dbReference>
<organism evidence="3 4">
    <name type="scientific">Acinetobacter nematophilus</name>
    <dbReference type="NCBI Taxonomy" id="2994642"/>
    <lineage>
        <taxon>Bacteria</taxon>
        <taxon>Pseudomonadati</taxon>
        <taxon>Pseudomonadota</taxon>
        <taxon>Gammaproteobacteria</taxon>
        <taxon>Moraxellales</taxon>
        <taxon>Moraxellaceae</taxon>
        <taxon>Acinetobacter</taxon>
    </lineage>
</organism>